<reference evidence="19 20" key="1">
    <citation type="journal article" date="2019" name="ISME J.">
        <title>Genome analyses of uncultured TG2/ZB3 bacteria in 'Margulisbacteria' specifically attached to ectosymbiotic spirochetes of protists in the termite gut.</title>
        <authorList>
            <person name="Utami Y.D."/>
            <person name="Kuwahara H."/>
            <person name="Igai K."/>
            <person name="Murakami T."/>
            <person name="Sugaya K."/>
            <person name="Morikawa T."/>
            <person name="Nagura Y."/>
            <person name="Yuki M."/>
            <person name="Deevong P."/>
            <person name="Inoue T."/>
            <person name="Kihara K."/>
            <person name="Lo N."/>
            <person name="Yamada A."/>
            <person name="Ohkuma M."/>
            <person name="Hongoh Y."/>
        </authorList>
    </citation>
    <scope>NUCLEOTIDE SEQUENCE [LARGE SCALE GENOMIC DNA]</scope>
    <source>
        <strain evidence="19">HsPyr-01</strain>
    </source>
</reference>
<evidence type="ECO:0000256" key="16">
    <source>
        <dbReference type="PROSITE-ProRule" id="PRU00391"/>
    </source>
</evidence>
<keyword evidence="20" id="KW-1185">Reference proteome</keyword>
<dbReference type="GO" id="GO:0003684">
    <property type="term" value="F:damaged DNA binding"/>
    <property type="evidence" value="ECO:0007669"/>
    <property type="project" value="InterPro"/>
</dbReference>
<keyword evidence="8" id="KW-0378">Hydrolase</keyword>
<dbReference type="SMART" id="SM00898">
    <property type="entry name" value="Fapy_DNA_glyco"/>
    <property type="match status" value="1"/>
</dbReference>
<dbReference type="Pfam" id="PF06831">
    <property type="entry name" value="H2TH"/>
    <property type="match status" value="1"/>
</dbReference>
<evidence type="ECO:0000256" key="15">
    <source>
        <dbReference type="ARBA" id="ARBA00044632"/>
    </source>
</evidence>
<comment type="cofactor">
    <cofactor evidence="2">
        <name>Zn(2+)</name>
        <dbReference type="ChEBI" id="CHEBI:29105"/>
    </cofactor>
</comment>
<dbReference type="InterPro" id="IPR000214">
    <property type="entry name" value="Znf_DNA_glyclase/AP_lyase"/>
</dbReference>
<dbReference type="InterPro" id="IPR012319">
    <property type="entry name" value="FPG_cat"/>
</dbReference>
<name>A0A388T9K4_9BACT</name>
<evidence type="ECO:0000256" key="1">
    <source>
        <dbReference type="ARBA" id="ARBA00001668"/>
    </source>
</evidence>
<dbReference type="InterPro" id="IPR015887">
    <property type="entry name" value="DNA_glyclase_Znf_dom_DNA_BS"/>
</dbReference>
<dbReference type="GO" id="GO:0140078">
    <property type="term" value="F:class I DNA-(apurinic or apyrimidinic site) endonuclease activity"/>
    <property type="evidence" value="ECO:0007669"/>
    <property type="project" value="UniProtKB-EC"/>
</dbReference>
<dbReference type="Pfam" id="PF01149">
    <property type="entry name" value="Fapy_DNA_glyco"/>
    <property type="match status" value="1"/>
</dbReference>
<evidence type="ECO:0000256" key="4">
    <source>
        <dbReference type="ARBA" id="ARBA00011245"/>
    </source>
</evidence>
<dbReference type="Pfam" id="PF06827">
    <property type="entry name" value="zf-FPG_IleRS"/>
    <property type="match status" value="1"/>
</dbReference>
<organism evidence="19 20">
    <name type="scientific">Candidatus Termititenax spirochaetophilus</name>
    <dbReference type="NCBI Taxonomy" id="2218522"/>
    <lineage>
        <taxon>Bacteria</taxon>
        <taxon>Bacillati</taxon>
        <taxon>Candidatus Margulisiibacteriota</taxon>
        <taxon>Candidatus Termititenacia</taxon>
        <taxon>Candidatus Termititenacales</taxon>
        <taxon>Candidatus Termititenacaceae</taxon>
        <taxon>Candidatus Termititenax</taxon>
    </lineage>
</organism>
<comment type="subunit">
    <text evidence="4">Monomer.</text>
</comment>
<feature type="domain" description="FPG-type" evidence="17">
    <location>
        <begin position="230"/>
        <end position="262"/>
    </location>
</feature>
<keyword evidence="13" id="KW-0511">Multifunctional enzyme</keyword>
<dbReference type="PROSITE" id="PS51068">
    <property type="entry name" value="FPG_CAT"/>
    <property type="match status" value="1"/>
</dbReference>
<evidence type="ECO:0000256" key="8">
    <source>
        <dbReference type="ARBA" id="ARBA00022801"/>
    </source>
</evidence>
<dbReference type="EMBL" id="BGZM01000001">
    <property type="protein sequence ID" value="GBR72251.1"/>
    <property type="molecule type" value="Genomic_DNA"/>
</dbReference>
<dbReference type="GO" id="GO:0006284">
    <property type="term" value="P:base-excision repair"/>
    <property type="evidence" value="ECO:0007669"/>
    <property type="project" value="InterPro"/>
</dbReference>
<dbReference type="NCBIfam" id="NF002211">
    <property type="entry name" value="PRK01103.1"/>
    <property type="match status" value="1"/>
</dbReference>
<evidence type="ECO:0000256" key="13">
    <source>
        <dbReference type="ARBA" id="ARBA00023268"/>
    </source>
</evidence>
<evidence type="ECO:0000256" key="14">
    <source>
        <dbReference type="ARBA" id="ARBA00023295"/>
    </source>
</evidence>
<keyword evidence="7 16" id="KW-0863">Zinc-finger</keyword>
<dbReference type="Gene3D" id="1.10.8.50">
    <property type="match status" value="1"/>
</dbReference>
<evidence type="ECO:0000256" key="5">
    <source>
        <dbReference type="ARBA" id="ARBA00022723"/>
    </source>
</evidence>
<dbReference type="GO" id="GO:0034039">
    <property type="term" value="F:8-oxo-7,8-dihydroguanine DNA N-glycosylase activity"/>
    <property type="evidence" value="ECO:0007669"/>
    <property type="project" value="TreeGrafter"/>
</dbReference>
<keyword evidence="12" id="KW-0456">Lyase</keyword>
<dbReference type="InterPro" id="IPR020629">
    <property type="entry name" value="FPG_Glyclase"/>
</dbReference>
<dbReference type="SUPFAM" id="SSF46946">
    <property type="entry name" value="S13-like H2TH domain"/>
    <property type="match status" value="1"/>
</dbReference>
<keyword evidence="6" id="KW-0227">DNA damage</keyword>
<evidence type="ECO:0000256" key="11">
    <source>
        <dbReference type="ARBA" id="ARBA00023204"/>
    </source>
</evidence>
<evidence type="ECO:0000256" key="12">
    <source>
        <dbReference type="ARBA" id="ARBA00023239"/>
    </source>
</evidence>
<dbReference type="NCBIfam" id="TIGR00577">
    <property type="entry name" value="fpg"/>
    <property type="match status" value="1"/>
</dbReference>
<comment type="catalytic activity">
    <reaction evidence="1">
        <text>Hydrolysis of DNA containing ring-opened 7-methylguanine residues, releasing 2,6-diamino-4-hydroxy-5-(N-methyl)formamidopyrimidine.</text>
        <dbReference type="EC" id="3.2.2.23"/>
    </reaction>
</comment>
<dbReference type="SUPFAM" id="SSF57716">
    <property type="entry name" value="Glucocorticoid receptor-like (DNA-binding domain)"/>
    <property type="match status" value="1"/>
</dbReference>
<dbReference type="PROSITE" id="PS51066">
    <property type="entry name" value="ZF_FPG_2"/>
    <property type="match status" value="1"/>
</dbReference>
<gene>
    <name evidence="19" type="primary">mutM</name>
    <name evidence="19" type="ORF">HP1_010</name>
</gene>
<keyword evidence="11" id="KW-0234">DNA repair</keyword>
<evidence type="ECO:0000259" key="18">
    <source>
        <dbReference type="PROSITE" id="PS51068"/>
    </source>
</evidence>
<comment type="caution">
    <text evidence="19">The sequence shown here is derived from an EMBL/GenBank/DDBJ whole genome shotgun (WGS) entry which is preliminary data.</text>
</comment>
<dbReference type="FunFam" id="1.10.8.50:FF:000003">
    <property type="entry name" value="Formamidopyrimidine-DNA glycosylase"/>
    <property type="match status" value="1"/>
</dbReference>
<dbReference type="InterPro" id="IPR015886">
    <property type="entry name" value="H2TH_FPG"/>
</dbReference>
<dbReference type="InterPro" id="IPR010663">
    <property type="entry name" value="Znf_FPG/IleRS"/>
</dbReference>
<evidence type="ECO:0000256" key="6">
    <source>
        <dbReference type="ARBA" id="ARBA00022763"/>
    </source>
</evidence>
<dbReference type="Gene3D" id="3.20.190.10">
    <property type="entry name" value="MutM-like, N-terminal"/>
    <property type="match status" value="1"/>
</dbReference>
<evidence type="ECO:0000256" key="7">
    <source>
        <dbReference type="ARBA" id="ARBA00022771"/>
    </source>
</evidence>
<comment type="catalytic activity">
    <reaction evidence="15">
        <text>2'-deoxyribonucleotide-(2'-deoxyribose 5'-phosphate)-2'-deoxyribonucleotide-DNA = a 3'-end 2'-deoxyribonucleotide-(2,3-dehydro-2,3-deoxyribose 5'-phosphate)-DNA + a 5'-end 5'-phospho-2'-deoxyribonucleoside-DNA + H(+)</text>
        <dbReference type="Rhea" id="RHEA:66592"/>
        <dbReference type="Rhea" id="RHEA-COMP:13180"/>
        <dbReference type="Rhea" id="RHEA-COMP:16897"/>
        <dbReference type="Rhea" id="RHEA-COMP:17067"/>
        <dbReference type="ChEBI" id="CHEBI:15378"/>
        <dbReference type="ChEBI" id="CHEBI:136412"/>
        <dbReference type="ChEBI" id="CHEBI:157695"/>
        <dbReference type="ChEBI" id="CHEBI:167181"/>
        <dbReference type="EC" id="4.2.99.18"/>
    </reaction>
</comment>
<dbReference type="InterPro" id="IPR010979">
    <property type="entry name" value="Ribosomal_uS13-like_H2TH"/>
</dbReference>
<evidence type="ECO:0000313" key="20">
    <source>
        <dbReference type="Proteomes" id="UP000276170"/>
    </source>
</evidence>
<evidence type="ECO:0000259" key="17">
    <source>
        <dbReference type="PROSITE" id="PS51066"/>
    </source>
</evidence>
<dbReference type="SMART" id="SM01232">
    <property type="entry name" value="H2TH"/>
    <property type="match status" value="1"/>
</dbReference>
<evidence type="ECO:0000256" key="9">
    <source>
        <dbReference type="ARBA" id="ARBA00022833"/>
    </source>
</evidence>
<feature type="domain" description="Formamidopyrimidine-DNA glycosylase catalytic" evidence="18">
    <location>
        <begin position="2"/>
        <end position="111"/>
    </location>
</feature>
<keyword evidence="9" id="KW-0862">Zinc</keyword>
<protein>
    <submittedName>
        <fullName evidence="19">Formamidopyrimidine-DNA glycosylase</fullName>
    </submittedName>
</protein>
<keyword evidence="10" id="KW-0238">DNA-binding</keyword>
<evidence type="ECO:0000313" key="19">
    <source>
        <dbReference type="EMBL" id="GBR72251.1"/>
    </source>
</evidence>
<dbReference type="CDD" id="cd08966">
    <property type="entry name" value="EcFpg-like_N"/>
    <property type="match status" value="1"/>
</dbReference>
<dbReference type="SUPFAM" id="SSF81624">
    <property type="entry name" value="N-terminal domain of MutM-like DNA repair proteins"/>
    <property type="match status" value="1"/>
</dbReference>
<dbReference type="PANTHER" id="PTHR22993">
    <property type="entry name" value="FORMAMIDOPYRIMIDINE-DNA GLYCOSYLASE"/>
    <property type="match status" value="1"/>
</dbReference>
<evidence type="ECO:0000256" key="10">
    <source>
        <dbReference type="ARBA" id="ARBA00023125"/>
    </source>
</evidence>
<dbReference type="GO" id="GO:0008270">
    <property type="term" value="F:zinc ion binding"/>
    <property type="evidence" value="ECO:0007669"/>
    <property type="project" value="UniProtKB-KW"/>
</dbReference>
<keyword evidence="14" id="KW-0326">Glycosidase</keyword>
<dbReference type="AlphaFoldDB" id="A0A388T9K4"/>
<sequence>MPELPEVETIVTGLRDSILRKKIKKVTVTCPVIVKPKKGLSFLVGDSFIDIDRHGKYIKLTTKKGARIVVHLRMTGQLFLAKNYKPDKHVHIIIEFSGGENLYYRDIRKFGRWQIVQPRKNFADYINAGADALSIKQEAFSKLVKKHGSKALKVFLLDQTIIAGVGNIYADETAYYLKVDPHTPVKKIDPQKLLSAVTAVLKLGIKNKGTSVSDYITSTGARGNFQNLLNVYKQKNCRKCGAVIKRVKLAGRTTHICPRCQK</sequence>
<dbReference type="PROSITE" id="PS01242">
    <property type="entry name" value="ZF_FPG_1"/>
    <property type="match status" value="1"/>
</dbReference>
<evidence type="ECO:0000256" key="3">
    <source>
        <dbReference type="ARBA" id="ARBA00009409"/>
    </source>
</evidence>
<keyword evidence="5" id="KW-0479">Metal-binding</keyword>
<dbReference type="GO" id="GO:0003690">
    <property type="term" value="F:double-stranded DNA binding"/>
    <property type="evidence" value="ECO:0007669"/>
    <property type="project" value="UniProtKB-ARBA"/>
</dbReference>
<dbReference type="Proteomes" id="UP000276170">
    <property type="component" value="Unassembled WGS sequence"/>
</dbReference>
<dbReference type="PANTHER" id="PTHR22993:SF9">
    <property type="entry name" value="FORMAMIDOPYRIMIDINE-DNA GLYCOSYLASE"/>
    <property type="match status" value="1"/>
</dbReference>
<accession>A0A388T9K4</accession>
<dbReference type="InterPro" id="IPR035937">
    <property type="entry name" value="FPG_N"/>
</dbReference>
<comment type="similarity">
    <text evidence="3">Belongs to the FPG family.</text>
</comment>
<evidence type="ECO:0000256" key="2">
    <source>
        <dbReference type="ARBA" id="ARBA00001947"/>
    </source>
</evidence>
<proteinExistence type="inferred from homology"/>